<keyword evidence="7" id="KW-1185">Reference proteome</keyword>
<evidence type="ECO:0000256" key="2">
    <source>
        <dbReference type="ARBA" id="ARBA00022771"/>
    </source>
</evidence>
<dbReference type="EMBL" id="CM003604">
    <property type="protein sequence ID" value="KYP73182.1"/>
    <property type="molecule type" value="Genomic_DNA"/>
</dbReference>
<evidence type="ECO:0000259" key="5">
    <source>
        <dbReference type="PROSITE" id="PS50966"/>
    </source>
</evidence>
<dbReference type="PROSITE" id="PS50966">
    <property type="entry name" value="ZF_SWIM"/>
    <property type="match status" value="1"/>
</dbReference>
<dbReference type="Pfam" id="PF04434">
    <property type="entry name" value="SWIM"/>
    <property type="match status" value="1"/>
</dbReference>
<evidence type="ECO:0000256" key="1">
    <source>
        <dbReference type="ARBA" id="ARBA00022723"/>
    </source>
</evidence>
<dbReference type="SMART" id="SM00575">
    <property type="entry name" value="ZnF_PMZ"/>
    <property type="match status" value="1"/>
</dbReference>
<dbReference type="InterPro" id="IPR007527">
    <property type="entry name" value="Znf_SWIM"/>
</dbReference>
<sequence length="289" mass="33284">MLNPNVNIWTGYTTCKHNFTKRLEQFREISPEIRRWIDGISLKKWSLAHDDQGRRYGHMTTNLSEAVNKILKGARNLPITALVKCTYGRLVEYFVQRLGQANAELAVGQRYCTKLMDAMRNNQEEATSHFVRRYDYEATRFEVEEAFNPVTQRGGHTWTVLLNERKCECGAFQAYRYPCSHAIAACAYVRIDSLTYVDAAYSNAYIKEAYSGQWYPLGNDDNIRPTNGPHIVPDQSMLRGKGRPKSTRIRNEMDWTESQRTHCGHCRVEGHNRTNCPQLASNIIDGLNH</sequence>
<keyword evidence="1" id="KW-0479">Metal-binding</keyword>
<reference evidence="6 7" key="1">
    <citation type="journal article" date="2012" name="Nat. Biotechnol.">
        <title>Draft genome sequence of pigeonpea (Cajanus cajan), an orphan legume crop of resource-poor farmers.</title>
        <authorList>
            <person name="Varshney R.K."/>
            <person name="Chen W."/>
            <person name="Li Y."/>
            <person name="Bharti A.K."/>
            <person name="Saxena R.K."/>
            <person name="Schlueter J.A."/>
            <person name="Donoghue M.T."/>
            <person name="Azam S."/>
            <person name="Fan G."/>
            <person name="Whaley A.M."/>
            <person name="Farmer A.D."/>
            <person name="Sheridan J."/>
            <person name="Iwata A."/>
            <person name="Tuteja R."/>
            <person name="Penmetsa R.V."/>
            <person name="Wu W."/>
            <person name="Upadhyaya H.D."/>
            <person name="Yang S.P."/>
            <person name="Shah T."/>
            <person name="Saxena K.B."/>
            <person name="Michael T."/>
            <person name="McCombie W.R."/>
            <person name="Yang B."/>
            <person name="Zhang G."/>
            <person name="Yang H."/>
            <person name="Wang J."/>
            <person name="Spillane C."/>
            <person name="Cook D.R."/>
            <person name="May G.D."/>
            <person name="Xu X."/>
            <person name="Jackson S.A."/>
        </authorList>
    </citation>
    <scope>NUCLEOTIDE SEQUENCE [LARGE SCALE GENOMIC DNA]</scope>
    <source>
        <strain evidence="7">cv. Asha</strain>
    </source>
</reference>
<dbReference type="PANTHER" id="PTHR31973">
    <property type="entry name" value="POLYPROTEIN, PUTATIVE-RELATED"/>
    <property type="match status" value="1"/>
</dbReference>
<accession>A0A151U1H5</accession>
<gene>
    <name evidence="6" type="ORF">KK1_005795</name>
</gene>
<name>A0A151U1H5_CAJCA</name>
<dbReference type="AlphaFoldDB" id="A0A151U1H5"/>
<proteinExistence type="predicted"/>
<evidence type="ECO:0000256" key="4">
    <source>
        <dbReference type="PROSITE-ProRule" id="PRU00325"/>
    </source>
</evidence>
<dbReference type="OMA" id="CKHEAVE"/>
<organism evidence="6 7">
    <name type="scientific">Cajanus cajan</name>
    <name type="common">Pigeon pea</name>
    <name type="synonym">Cajanus indicus</name>
    <dbReference type="NCBI Taxonomy" id="3821"/>
    <lineage>
        <taxon>Eukaryota</taxon>
        <taxon>Viridiplantae</taxon>
        <taxon>Streptophyta</taxon>
        <taxon>Embryophyta</taxon>
        <taxon>Tracheophyta</taxon>
        <taxon>Spermatophyta</taxon>
        <taxon>Magnoliopsida</taxon>
        <taxon>eudicotyledons</taxon>
        <taxon>Gunneridae</taxon>
        <taxon>Pentapetalae</taxon>
        <taxon>rosids</taxon>
        <taxon>fabids</taxon>
        <taxon>Fabales</taxon>
        <taxon>Fabaceae</taxon>
        <taxon>Papilionoideae</taxon>
        <taxon>50 kb inversion clade</taxon>
        <taxon>NPAAA clade</taxon>
        <taxon>indigoferoid/millettioid clade</taxon>
        <taxon>Phaseoleae</taxon>
        <taxon>Cajanus</taxon>
    </lineage>
</organism>
<dbReference type="Proteomes" id="UP000075243">
    <property type="component" value="Chromosome 2"/>
</dbReference>
<protein>
    <recommendedName>
        <fullName evidence="5">SWIM-type domain-containing protein</fullName>
    </recommendedName>
</protein>
<evidence type="ECO:0000313" key="7">
    <source>
        <dbReference type="Proteomes" id="UP000075243"/>
    </source>
</evidence>
<dbReference type="InterPro" id="IPR006564">
    <property type="entry name" value="Znf_PMZ"/>
</dbReference>
<keyword evidence="2 4" id="KW-0863">Zinc-finger</keyword>
<dbReference type="PANTHER" id="PTHR31973:SF195">
    <property type="entry name" value="MUDR FAMILY TRANSPOSASE"/>
    <property type="match status" value="1"/>
</dbReference>
<dbReference type="Gramene" id="C.cajan_05655.t">
    <property type="protein sequence ID" value="C.cajan_05655.t.cds1"/>
    <property type="gene ID" value="C.cajan_05655"/>
</dbReference>
<dbReference type="GO" id="GO:0008270">
    <property type="term" value="F:zinc ion binding"/>
    <property type="evidence" value="ECO:0007669"/>
    <property type="project" value="UniProtKB-KW"/>
</dbReference>
<keyword evidence="3" id="KW-0862">Zinc</keyword>
<evidence type="ECO:0000256" key="3">
    <source>
        <dbReference type="ARBA" id="ARBA00022833"/>
    </source>
</evidence>
<evidence type="ECO:0000313" key="6">
    <source>
        <dbReference type="EMBL" id="KYP73182.1"/>
    </source>
</evidence>
<feature type="domain" description="SWIM-type" evidence="5">
    <location>
        <begin position="158"/>
        <end position="190"/>
    </location>
</feature>
<dbReference type="STRING" id="3821.A0A151U1H5"/>